<evidence type="ECO:0000256" key="1">
    <source>
        <dbReference type="SAM" id="Coils"/>
    </source>
</evidence>
<keyword evidence="2" id="KW-0812">Transmembrane</keyword>
<keyword evidence="2" id="KW-0472">Membrane</keyword>
<name>A0A328A004_9STAP</name>
<keyword evidence="2" id="KW-1133">Transmembrane helix</keyword>
<dbReference type="Proteomes" id="UP000249579">
    <property type="component" value="Plasmid pZKMB1"/>
</dbReference>
<dbReference type="AlphaFoldDB" id="A0A328A004"/>
<feature type="coiled-coil region" evidence="1">
    <location>
        <begin position="30"/>
        <end position="64"/>
    </location>
</feature>
<reference evidence="3 4" key="1">
    <citation type="journal article" date="2018" name="Front. Microbiol.">
        <title>Description and Comparative Genomics of Macrococcus caseolyticus subsp. hominis subsp. nov., Macrococcus goetzii sp. nov., Macrococcus epidermidis sp. nov., and Macrococcus bohemicus sp. nov., Novel Macrococci From Human Clinical Material With Virulence Potential and Suspected Uptake of Foreign DNA by Natural Transformation.</title>
        <authorList>
            <person name="Maslanova I."/>
            <person name="Wertheimer Z."/>
            <person name="Sedlacek I."/>
            <person name="Svec P."/>
            <person name="Indrakova A."/>
            <person name="Kovarovic V."/>
            <person name="Schumann P."/>
            <person name="Sproer C."/>
            <person name="Kralova S."/>
            <person name="Sedo O."/>
            <person name="Kristofova L."/>
            <person name="Vrbovska V."/>
            <person name="Fuzik T."/>
            <person name="Petras P."/>
            <person name="Zdrahal Z."/>
            <person name="Ruzickova V."/>
            <person name="Doskar J."/>
            <person name="Pantucek R."/>
        </authorList>
    </citation>
    <scope>NUCLEOTIDE SEQUENCE [LARGE SCALE GENOMIC DNA]</scope>
    <source>
        <strain evidence="3 4">03/115</strain>
        <plasmid evidence="3">pZKMB1</plasmid>
    </source>
</reference>
<protein>
    <recommendedName>
        <fullName evidence="5">MerR family transcriptional regulator</fullName>
    </recommendedName>
</protein>
<evidence type="ECO:0008006" key="5">
    <source>
        <dbReference type="Google" id="ProtNLM"/>
    </source>
</evidence>
<comment type="caution">
    <text evidence="3">The sequence shown here is derived from an EMBL/GenBank/DDBJ whole genome shotgun (WGS) entry which is preliminary data.</text>
</comment>
<evidence type="ECO:0000313" key="3">
    <source>
        <dbReference type="EMBL" id="RAK47845.1"/>
    </source>
</evidence>
<proteinExistence type="predicted"/>
<organism evidence="3 4">
    <name type="scientific">Macrococcoides bohemicum</name>
    <dbReference type="NCBI Taxonomy" id="1903056"/>
    <lineage>
        <taxon>Bacteria</taxon>
        <taxon>Bacillati</taxon>
        <taxon>Bacillota</taxon>
        <taxon>Bacilli</taxon>
        <taxon>Bacillales</taxon>
        <taxon>Staphylococcaceae</taxon>
        <taxon>Macrococcoides</taxon>
    </lineage>
</organism>
<dbReference type="EMBL" id="PZJG01000030">
    <property type="protein sequence ID" value="RAK47845.1"/>
    <property type="molecule type" value="Genomic_DNA"/>
</dbReference>
<geneLocation type="plasmid" evidence="4">
    <name>pzkmb1</name>
</geneLocation>
<evidence type="ECO:0000256" key="2">
    <source>
        <dbReference type="SAM" id="Phobius"/>
    </source>
</evidence>
<keyword evidence="1" id="KW-0175">Coiled coil</keyword>
<dbReference type="RefSeq" id="WP_111744419.1">
    <property type="nucleotide sequence ID" value="NZ_CM009972.1"/>
</dbReference>
<keyword evidence="3" id="KW-0614">Plasmid</keyword>
<gene>
    <name evidence="3" type="ORF">BHX94_12240</name>
</gene>
<feature type="transmembrane region" description="Helical" evidence="2">
    <location>
        <begin position="7"/>
        <end position="26"/>
    </location>
</feature>
<sequence>MDNAKKSILILLAILVTLGGILFYILSDLSKDNEKNTNALKQELRKEKNKVAKQDEVIKRMEKDNVDYEYQLIMDRSKEFVKLLYQTSPDMNDKERKRNAELLADEKLVEKFFGNERKNPVIYDTKIKDLKVYTEPYSPSKKEYRIMITLLQQVKGTDKKVIDERKVASELKLKQKESTKGWYVDSFEQFDEQEREYD</sequence>
<evidence type="ECO:0000313" key="4">
    <source>
        <dbReference type="Proteomes" id="UP000249579"/>
    </source>
</evidence>
<accession>A0A328A004</accession>